<dbReference type="EMBL" id="JAODUO010001840">
    <property type="protein sequence ID" value="KAK2157908.1"/>
    <property type="molecule type" value="Genomic_DNA"/>
</dbReference>
<dbReference type="GO" id="GO:0008270">
    <property type="term" value="F:zinc ion binding"/>
    <property type="evidence" value="ECO:0007669"/>
    <property type="project" value="UniProtKB-KW"/>
</dbReference>
<evidence type="ECO:0000256" key="1">
    <source>
        <dbReference type="ARBA" id="ARBA00022723"/>
    </source>
</evidence>
<protein>
    <recommendedName>
        <fullName evidence="7">C2H2-type domain-containing protein</fullName>
    </recommendedName>
</protein>
<dbReference type="GO" id="GO:0005634">
    <property type="term" value="C:nucleus"/>
    <property type="evidence" value="ECO:0007669"/>
    <property type="project" value="TreeGrafter"/>
</dbReference>
<dbReference type="PROSITE" id="PS00028">
    <property type="entry name" value="ZINC_FINGER_C2H2_1"/>
    <property type="match status" value="3"/>
</dbReference>
<proteinExistence type="predicted"/>
<keyword evidence="3 5" id="KW-0863">Zinc-finger</keyword>
<dbReference type="InterPro" id="IPR013087">
    <property type="entry name" value="Znf_C2H2_type"/>
</dbReference>
<feature type="compositionally biased region" description="Polar residues" evidence="6">
    <location>
        <begin position="29"/>
        <end position="42"/>
    </location>
</feature>
<evidence type="ECO:0000256" key="2">
    <source>
        <dbReference type="ARBA" id="ARBA00022737"/>
    </source>
</evidence>
<evidence type="ECO:0000256" key="3">
    <source>
        <dbReference type="ARBA" id="ARBA00022771"/>
    </source>
</evidence>
<evidence type="ECO:0000256" key="4">
    <source>
        <dbReference type="ARBA" id="ARBA00022833"/>
    </source>
</evidence>
<feature type="domain" description="C2H2-type" evidence="7">
    <location>
        <begin position="451"/>
        <end position="476"/>
    </location>
</feature>
<dbReference type="SMART" id="SM00355">
    <property type="entry name" value="ZnF_C2H2"/>
    <property type="match status" value="11"/>
</dbReference>
<feature type="region of interest" description="Disordered" evidence="6">
    <location>
        <begin position="91"/>
        <end position="143"/>
    </location>
</feature>
<dbReference type="PROSITE" id="PS50157">
    <property type="entry name" value="ZINC_FINGER_C2H2_2"/>
    <property type="match status" value="5"/>
</dbReference>
<feature type="domain" description="C2H2-type" evidence="7">
    <location>
        <begin position="774"/>
        <end position="801"/>
    </location>
</feature>
<dbReference type="Proteomes" id="UP001209878">
    <property type="component" value="Unassembled WGS sequence"/>
</dbReference>
<evidence type="ECO:0000313" key="8">
    <source>
        <dbReference type="EMBL" id="KAK2157908.1"/>
    </source>
</evidence>
<evidence type="ECO:0000313" key="9">
    <source>
        <dbReference type="Proteomes" id="UP001209878"/>
    </source>
</evidence>
<accession>A0AAD9JR99</accession>
<dbReference type="SUPFAM" id="SSF57667">
    <property type="entry name" value="beta-beta-alpha zinc fingers"/>
    <property type="match status" value="2"/>
</dbReference>
<keyword evidence="4" id="KW-0862">Zinc</keyword>
<sequence length="938" mass="103875">MISHMLSSKDQTESETMEMDNRIPGPQPGGNTPQHQTSQTHNGCKDKEDMDGMNASLETVNNNSRKHQQRGDFTGILAKREVQCNNGIEEPVVRPTLMNSNDAYKQEDNSDDAEETSELFPDSPLSEPSDNGPESDDIPSDVSVNDTLRKIITSKSFADNNPQKRSAPIVVDTHHKAAKMSALWDCYNQVAPLPLAINPRGSLLELAQKLRVANQKMWGSDNSSSSVIANMSKPAKPVVVNNVAYQQDRQIVFDMAAATNTVTQEMDSESQINNTLKEKITAVGNQLWKVLLHIDPDENDTVGPPALYSDATPLRGPSLWPVLAATRDNPLLDYGELLKSFTSTPNISNGGDAVAEQPGSTGLTPPLPLNDSQIENIESNAIDFVVKTKVPTLYAMKTATDMKHVSRRDKVVLPQDFLPRKHKCPLCNYQTDNKSHLRRHQSSVHSSVKPYFCYVCNKDFSRTEKVKAHFVKMHTNIIYDPKLCRRNALSTSELSSRHRDSAGKFVSTSKLYQDSSECNLVGSPASACVTSSLVSSHLLNTPDLKVIRAYQSLVVADDSLKTAVAEPSPQRLVDSTSETSPSFTVARLPGKKCPHCTYISRDMWHLKRHLSDVHSQQKAFSCPICCYSTSRRHRLVTHMGAHTVLYCMYCTFHSDDLNTFAAHQRVCTQQHSTTTFTCMFCGERCTSKTKLQDHASSVHQSHFYTCPSCPFFTGNSAVFETHKLEHTSGGAGSANTHSNETFPGGCTITAALAMAATQQHVPVKRTSKGNVGFFTCPHCDFTSKYRNVLRKHLSKHPGEMYVCDKTSCDYSTTDKNLLQLHTHGQHGPQVITQSYPCPMCLRPPFKYKRSLEKHIQMHMETDDKCQVCGARFLVKAQLDRHMETEHKAPEVDISSDDASSDSSHSDDDESATVPHVQCETQAGSVSMAVDKTMSIKGS</sequence>
<evidence type="ECO:0000259" key="7">
    <source>
        <dbReference type="PROSITE" id="PS50157"/>
    </source>
</evidence>
<dbReference type="Gene3D" id="3.30.160.60">
    <property type="entry name" value="Classic Zinc Finger"/>
    <property type="match status" value="4"/>
</dbReference>
<organism evidence="8 9">
    <name type="scientific">Ridgeia piscesae</name>
    <name type="common">Tubeworm</name>
    <dbReference type="NCBI Taxonomy" id="27915"/>
    <lineage>
        <taxon>Eukaryota</taxon>
        <taxon>Metazoa</taxon>
        <taxon>Spiralia</taxon>
        <taxon>Lophotrochozoa</taxon>
        <taxon>Annelida</taxon>
        <taxon>Polychaeta</taxon>
        <taxon>Sedentaria</taxon>
        <taxon>Canalipalpata</taxon>
        <taxon>Sabellida</taxon>
        <taxon>Siboglinidae</taxon>
        <taxon>Ridgeia</taxon>
    </lineage>
</organism>
<dbReference type="AlphaFoldDB" id="A0AAD9JR99"/>
<name>A0AAD9JR99_RIDPI</name>
<dbReference type="GO" id="GO:0043565">
    <property type="term" value="F:sequence-specific DNA binding"/>
    <property type="evidence" value="ECO:0007669"/>
    <property type="project" value="TreeGrafter"/>
</dbReference>
<evidence type="ECO:0000256" key="5">
    <source>
        <dbReference type="PROSITE-ProRule" id="PRU00042"/>
    </source>
</evidence>
<reference evidence="8" key="1">
    <citation type="journal article" date="2023" name="Mol. Biol. Evol.">
        <title>Third-Generation Sequencing Reveals the Adaptive Role of the Epigenome in Three Deep-Sea Polychaetes.</title>
        <authorList>
            <person name="Perez M."/>
            <person name="Aroh O."/>
            <person name="Sun Y."/>
            <person name="Lan Y."/>
            <person name="Juniper S.K."/>
            <person name="Young C.R."/>
            <person name="Angers B."/>
            <person name="Qian P.Y."/>
        </authorList>
    </citation>
    <scope>NUCLEOTIDE SEQUENCE</scope>
    <source>
        <strain evidence="8">R07B-5</strain>
    </source>
</reference>
<feature type="domain" description="C2H2-type" evidence="7">
    <location>
        <begin position="676"/>
        <end position="699"/>
    </location>
</feature>
<keyword evidence="9" id="KW-1185">Reference proteome</keyword>
<dbReference type="GO" id="GO:0000981">
    <property type="term" value="F:DNA-binding transcription factor activity, RNA polymerase II-specific"/>
    <property type="evidence" value="ECO:0007669"/>
    <property type="project" value="TreeGrafter"/>
</dbReference>
<evidence type="ECO:0000256" key="6">
    <source>
        <dbReference type="SAM" id="MobiDB-lite"/>
    </source>
</evidence>
<feature type="domain" description="C2H2-type" evidence="7">
    <location>
        <begin position="863"/>
        <end position="891"/>
    </location>
</feature>
<gene>
    <name evidence="8" type="ORF">NP493_1841g00003</name>
</gene>
<comment type="caution">
    <text evidence="8">The sequence shown here is derived from an EMBL/GenBank/DDBJ whole genome shotgun (WGS) entry which is preliminary data.</text>
</comment>
<feature type="region of interest" description="Disordered" evidence="6">
    <location>
        <begin position="1"/>
        <end position="70"/>
    </location>
</feature>
<keyword evidence="2" id="KW-0677">Repeat</keyword>
<dbReference type="PANTHER" id="PTHR24408">
    <property type="entry name" value="ZINC FINGER PROTEIN"/>
    <property type="match status" value="1"/>
</dbReference>
<dbReference type="InterPro" id="IPR036236">
    <property type="entry name" value="Znf_C2H2_sf"/>
</dbReference>
<keyword evidence="1" id="KW-0479">Metal-binding</keyword>
<feature type="region of interest" description="Disordered" evidence="6">
    <location>
        <begin position="883"/>
        <end position="938"/>
    </location>
</feature>
<feature type="domain" description="C2H2-type" evidence="7">
    <location>
        <begin position="422"/>
        <end position="450"/>
    </location>
</feature>
<dbReference type="PANTHER" id="PTHR24408:SF64">
    <property type="entry name" value="LINKING IMMUNITY AND METABOLISM-RELATED"/>
    <property type="match status" value="1"/>
</dbReference>